<protein>
    <recommendedName>
        <fullName evidence="4">Lipoprotein with Yx(FWY)xxD motif</fullName>
    </recommendedName>
</protein>
<accession>A0ABW0NMY0</accession>
<evidence type="ECO:0000256" key="1">
    <source>
        <dbReference type="SAM" id="SignalP"/>
    </source>
</evidence>
<evidence type="ECO:0000313" key="2">
    <source>
        <dbReference type="EMBL" id="MFC5501901.1"/>
    </source>
</evidence>
<dbReference type="PANTHER" id="PTHR39335">
    <property type="entry name" value="BLL4220 PROTEIN"/>
    <property type="match status" value="1"/>
</dbReference>
<evidence type="ECO:0008006" key="4">
    <source>
        <dbReference type="Google" id="ProtNLM"/>
    </source>
</evidence>
<dbReference type="InterPro" id="IPR005297">
    <property type="entry name" value="Lipoprotein_repeat"/>
</dbReference>
<evidence type="ECO:0000313" key="3">
    <source>
        <dbReference type="Proteomes" id="UP001596039"/>
    </source>
</evidence>
<dbReference type="PANTHER" id="PTHR39335:SF1">
    <property type="entry name" value="BLL4220 PROTEIN"/>
    <property type="match status" value="1"/>
</dbReference>
<dbReference type="EMBL" id="JBHSMG010000001">
    <property type="protein sequence ID" value="MFC5501901.1"/>
    <property type="molecule type" value="Genomic_DNA"/>
</dbReference>
<sequence>MNIRSRFGSPARLIVVLSTSSLCLLGLAACSMTSGGTGYAPATTGSAASATPAPAASSAALATASTSLGTVVVDGNGMTVYQYGKDAAGATSSACTGGCATNWPAVESASASPTVTGITGKVGTITGTDGKLQVTLNGLPLYRYAGDSAAGDVNGQGIGHLWYAVAPDGNKISGYSK</sequence>
<feature type="chain" id="PRO_5045417650" description="Lipoprotein with Yx(FWY)xxD motif" evidence="1">
    <location>
        <begin position="29"/>
        <end position="177"/>
    </location>
</feature>
<keyword evidence="3" id="KW-1185">Reference proteome</keyword>
<reference evidence="3" key="1">
    <citation type="journal article" date="2019" name="Int. J. Syst. Evol. Microbiol.">
        <title>The Global Catalogue of Microorganisms (GCM) 10K type strain sequencing project: providing services to taxonomists for standard genome sequencing and annotation.</title>
        <authorList>
            <consortium name="The Broad Institute Genomics Platform"/>
            <consortium name="The Broad Institute Genome Sequencing Center for Infectious Disease"/>
            <person name="Wu L."/>
            <person name="Ma J."/>
        </authorList>
    </citation>
    <scope>NUCLEOTIDE SEQUENCE [LARGE SCALE GENOMIC DNA]</scope>
    <source>
        <strain evidence="3">CGMCC 4.6997</strain>
    </source>
</reference>
<gene>
    <name evidence="2" type="ORF">ACFPJ4_06560</name>
</gene>
<dbReference type="Proteomes" id="UP001596039">
    <property type="component" value="Unassembled WGS sequence"/>
</dbReference>
<proteinExistence type="predicted"/>
<comment type="caution">
    <text evidence="2">The sequence shown here is derived from an EMBL/GenBank/DDBJ whole genome shotgun (WGS) entry which is preliminary data.</text>
</comment>
<dbReference type="PROSITE" id="PS51257">
    <property type="entry name" value="PROKAR_LIPOPROTEIN"/>
    <property type="match status" value="1"/>
</dbReference>
<keyword evidence="1" id="KW-0732">Signal</keyword>
<feature type="signal peptide" evidence="1">
    <location>
        <begin position="1"/>
        <end position="28"/>
    </location>
</feature>
<dbReference type="RefSeq" id="WP_386739562.1">
    <property type="nucleotide sequence ID" value="NZ_JBHSMG010000001.1"/>
</dbReference>
<organism evidence="2 3">
    <name type="scientific">Lysinimonas soli</name>
    <dbReference type="NCBI Taxonomy" id="1074233"/>
    <lineage>
        <taxon>Bacteria</taxon>
        <taxon>Bacillati</taxon>
        <taxon>Actinomycetota</taxon>
        <taxon>Actinomycetes</taxon>
        <taxon>Micrococcales</taxon>
        <taxon>Microbacteriaceae</taxon>
        <taxon>Lysinimonas</taxon>
    </lineage>
</organism>
<name>A0ABW0NMY0_9MICO</name>
<dbReference type="Pfam" id="PF03640">
    <property type="entry name" value="Lipoprotein_15"/>
    <property type="match status" value="2"/>
</dbReference>